<feature type="transmembrane region" description="Helical" evidence="6">
    <location>
        <begin position="152"/>
        <end position="174"/>
    </location>
</feature>
<evidence type="ECO:0000256" key="5">
    <source>
        <dbReference type="ARBA" id="ARBA00023136"/>
    </source>
</evidence>
<dbReference type="RefSeq" id="WP_155312396.1">
    <property type="nucleotide sequence ID" value="NZ_AP021876.1"/>
</dbReference>
<evidence type="ECO:0000256" key="2">
    <source>
        <dbReference type="ARBA" id="ARBA00022475"/>
    </source>
</evidence>
<reference evidence="7 8" key="1">
    <citation type="submission" date="2019-11" db="EMBL/GenBank/DDBJ databases">
        <title>Comparative genomics of hydrocarbon-degrading Desulfosarcina strains.</title>
        <authorList>
            <person name="Watanabe M."/>
            <person name="Kojima H."/>
            <person name="Fukui M."/>
        </authorList>
    </citation>
    <scope>NUCLEOTIDE SEQUENCE [LARGE SCALE GENOMIC DNA]</scope>
    <source>
        <strain evidence="7 8">28bB2T</strain>
    </source>
</reference>
<dbReference type="Pfam" id="PF01810">
    <property type="entry name" value="LysE"/>
    <property type="match status" value="1"/>
</dbReference>
<dbReference type="AlphaFoldDB" id="A0A5K7ZKU4"/>
<dbReference type="PANTHER" id="PTHR30086">
    <property type="entry name" value="ARGININE EXPORTER PROTEIN ARGO"/>
    <property type="match status" value="1"/>
</dbReference>
<feature type="transmembrane region" description="Helical" evidence="6">
    <location>
        <begin position="119"/>
        <end position="140"/>
    </location>
</feature>
<keyword evidence="3 6" id="KW-0812">Transmembrane</keyword>
<accession>A0A5K7ZKU4</accession>
<evidence type="ECO:0000313" key="8">
    <source>
        <dbReference type="Proteomes" id="UP000425960"/>
    </source>
</evidence>
<feature type="transmembrane region" description="Helical" evidence="6">
    <location>
        <begin position="6"/>
        <end position="29"/>
    </location>
</feature>
<dbReference type="Proteomes" id="UP000425960">
    <property type="component" value="Chromosome"/>
</dbReference>
<dbReference type="EMBL" id="AP021876">
    <property type="protein sequence ID" value="BBO82792.1"/>
    <property type="molecule type" value="Genomic_DNA"/>
</dbReference>
<proteinExistence type="predicted"/>
<comment type="subcellular location">
    <subcellularLocation>
        <location evidence="1">Cell membrane</location>
        <topology evidence="1">Multi-pass membrane protein</topology>
    </subcellularLocation>
</comment>
<keyword evidence="2" id="KW-1003">Cell membrane</keyword>
<evidence type="ECO:0000313" key="7">
    <source>
        <dbReference type="EMBL" id="BBO82792.1"/>
    </source>
</evidence>
<keyword evidence="4 6" id="KW-1133">Transmembrane helix</keyword>
<dbReference type="KEGG" id="dov:DSCO28_33580"/>
<dbReference type="PANTHER" id="PTHR30086:SF20">
    <property type="entry name" value="ARGININE EXPORTER PROTEIN ARGO-RELATED"/>
    <property type="match status" value="1"/>
</dbReference>
<dbReference type="GO" id="GO:0005886">
    <property type="term" value="C:plasma membrane"/>
    <property type="evidence" value="ECO:0007669"/>
    <property type="project" value="UniProtKB-SubCell"/>
</dbReference>
<gene>
    <name evidence="7" type="primary">rhtB</name>
    <name evidence="7" type="ORF">DSCO28_33580</name>
</gene>
<evidence type="ECO:0000256" key="4">
    <source>
        <dbReference type="ARBA" id="ARBA00022989"/>
    </source>
</evidence>
<dbReference type="PIRSF" id="PIRSF006324">
    <property type="entry name" value="LeuE"/>
    <property type="match status" value="1"/>
</dbReference>
<dbReference type="InterPro" id="IPR001123">
    <property type="entry name" value="LeuE-type"/>
</dbReference>
<protein>
    <submittedName>
        <fullName evidence="7">Lysine transporter LysE</fullName>
    </submittedName>
</protein>
<evidence type="ECO:0000256" key="3">
    <source>
        <dbReference type="ARBA" id="ARBA00022692"/>
    </source>
</evidence>
<dbReference type="GO" id="GO:0015171">
    <property type="term" value="F:amino acid transmembrane transporter activity"/>
    <property type="evidence" value="ECO:0007669"/>
    <property type="project" value="TreeGrafter"/>
</dbReference>
<keyword evidence="5 6" id="KW-0472">Membrane</keyword>
<evidence type="ECO:0000256" key="6">
    <source>
        <dbReference type="SAM" id="Phobius"/>
    </source>
</evidence>
<sequence length="213" mass="23246">MESTSYWLVFFTTVFVINISPGPDVIYIVSRTISQGRKVGIASSFGIWSGALVHVAAAALGLSAVLAASATAFGIVKYMGAAYLIYLGVRSLISEGETFDMHQDTGEKTTLWKAFRQGMLVDILNPKVAIFFMAFLPQFIRPELGHYSAQIAVLGFLVILVAVPIEFFFVVTASRTTSFFRKNRCCSLWLERASGSILVALGIRLALTENTNA</sequence>
<name>A0A5K7ZKU4_9BACT</name>
<evidence type="ECO:0000256" key="1">
    <source>
        <dbReference type="ARBA" id="ARBA00004651"/>
    </source>
</evidence>
<organism evidence="7 8">
    <name type="scientific">Desulfosarcina ovata subsp. sediminis</name>
    <dbReference type="NCBI Taxonomy" id="885957"/>
    <lineage>
        <taxon>Bacteria</taxon>
        <taxon>Pseudomonadati</taxon>
        <taxon>Thermodesulfobacteriota</taxon>
        <taxon>Desulfobacteria</taxon>
        <taxon>Desulfobacterales</taxon>
        <taxon>Desulfosarcinaceae</taxon>
        <taxon>Desulfosarcina</taxon>
    </lineage>
</organism>